<gene>
    <name evidence="7" type="primary">crgA</name>
    <name evidence="8" type="ORF">ACFSJ0_33650</name>
</gene>
<keyword evidence="4 7" id="KW-1133">Transmembrane helix</keyword>
<dbReference type="Pfam" id="PF06781">
    <property type="entry name" value="CrgA"/>
    <property type="match status" value="1"/>
</dbReference>
<comment type="subcellular location">
    <subcellularLocation>
        <location evidence="7">Cell membrane</location>
        <topology evidence="7">Multi-pass membrane protein</topology>
    </subcellularLocation>
</comment>
<name>A0ABW4GGX7_9ACTN</name>
<keyword evidence="1 7" id="KW-1003">Cell membrane</keyword>
<keyword evidence="6 7" id="KW-0131">Cell cycle</keyword>
<evidence type="ECO:0000256" key="3">
    <source>
        <dbReference type="ARBA" id="ARBA00022692"/>
    </source>
</evidence>
<dbReference type="GO" id="GO:0051301">
    <property type="term" value="P:cell division"/>
    <property type="evidence" value="ECO:0007669"/>
    <property type="project" value="UniProtKB-KW"/>
</dbReference>
<evidence type="ECO:0000256" key="4">
    <source>
        <dbReference type="ARBA" id="ARBA00022989"/>
    </source>
</evidence>
<keyword evidence="2 7" id="KW-0132">Cell division</keyword>
<evidence type="ECO:0000256" key="6">
    <source>
        <dbReference type="ARBA" id="ARBA00023306"/>
    </source>
</evidence>
<comment type="similarity">
    <text evidence="7">Belongs to the CrgA family.</text>
</comment>
<accession>A0ABW4GGX7</accession>
<dbReference type="EMBL" id="JBHUCM010000031">
    <property type="protein sequence ID" value="MFD1542037.1"/>
    <property type="molecule type" value="Genomic_DNA"/>
</dbReference>
<dbReference type="Proteomes" id="UP001597097">
    <property type="component" value="Unassembled WGS sequence"/>
</dbReference>
<comment type="caution">
    <text evidence="8">The sequence shown here is derived from an EMBL/GenBank/DDBJ whole genome shotgun (WGS) entry which is preliminary data.</text>
</comment>
<evidence type="ECO:0000256" key="2">
    <source>
        <dbReference type="ARBA" id="ARBA00022618"/>
    </source>
</evidence>
<evidence type="ECO:0000256" key="5">
    <source>
        <dbReference type="ARBA" id="ARBA00023136"/>
    </source>
</evidence>
<evidence type="ECO:0000313" key="8">
    <source>
        <dbReference type="EMBL" id="MFD1542037.1"/>
    </source>
</evidence>
<evidence type="ECO:0000256" key="1">
    <source>
        <dbReference type="ARBA" id="ARBA00022475"/>
    </source>
</evidence>
<evidence type="ECO:0000313" key="9">
    <source>
        <dbReference type="Proteomes" id="UP001597097"/>
    </source>
</evidence>
<comment type="function">
    <text evidence="7">Involved in cell division.</text>
</comment>
<reference evidence="9" key="1">
    <citation type="journal article" date="2019" name="Int. J. Syst. Evol. Microbiol.">
        <title>The Global Catalogue of Microorganisms (GCM) 10K type strain sequencing project: providing services to taxonomists for standard genome sequencing and annotation.</title>
        <authorList>
            <consortium name="The Broad Institute Genomics Platform"/>
            <consortium name="The Broad Institute Genome Sequencing Center for Infectious Disease"/>
            <person name="Wu L."/>
            <person name="Ma J."/>
        </authorList>
    </citation>
    <scope>NUCLEOTIDE SEQUENCE [LARGE SCALE GENOMIC DNA]</scope>
    <source>
        <strain evidence="9">CGMCC 1.15399</strain>
    </source>
</reference>
<dbReference type="RefSeq" id="WP_219535337.1">
    <property type="nucleotide sequence ID" value="NZ_JAHKRM010000026.1"/>
</dbReference>
<protein>
    <recommendedName>
        <fullName evidence="7">Cell division protein CrgA</fullName>
    </recommendedName>
</protein>
<proteinExistence type="inferred from homology"/>
<sequence length="87" mass="9503">MSDPYSRTPDVPPRRSTRSVRWAALAMAASWIIGVLWIVMYYLDPALPVLGDLGNWNLLAGFGLLLLGAVFGVILLVVLVVSAPRRP</sequence>
<keyword evidence="3 7" id="KW-0812">Transmembrane</keyword>
<keyword evidence="5 7" id="KW-0472">Membrane</keyword>
<dbReference type="HAMAP" id="MF_00631">
    <property type="entry name" value="CrgA"/>
    <property type="match status" value="1"/>
</dbReference>
<keyword evidence="9" id="KW-1185">Reference proteome</keyword>
<evidence type="ECO:0000256" key="7">
    <source>
        <dbReference type="HAMAP-Rule" id="MF_00631"/>
    </source>
</evidence>
<dbReference type="InterPro" id="IPR009619">
    <property type="entry name" value="CrgA"/>
</dbReference>
<feature type="transmembrane region" description="Helical" evidence="7">
    <location>
        <begin position="20"/>
        <end position="43"/>
    </location>
</feature>
<organism evidence="8 9">
    <name type="scientific">Nonomuraea guangzhouensis</name>
    <dbReference type="NCBI Taxonomy" id="1291555"/>
    <lineage>
        <taxon>Bacteria</taxon>
        <taxon>Bacillati</taxon>
        <taxon>Actinomycetota</taxon>
        <taxon>Actinomycetes</taxon>
        <taxon>Streptosporangiales</taxon>
        <taxon>Streptosporangiaceae</taxon>
        <taxon>Nonomuraea</taxon>
    </lineage>
</organism>
<feature type="transmembrane region" description="Helical" evidence="7">
    <location>
        <begin position="58"/>
        <end position="81"/>
    </location>
</feature>